<keyword evidence="8" id="KW-1133">Transmembrane helix</keyword>
<gene>
    <name evidence="10" type="ORF">HYH03_008565</name>
</gene>
<evidence type="ECO:0000256" key="3">
    <source>
        <dbReference type="ARBA" id="ARBA00022679"/>
    </source>
</evidence>
<keyword evidence="11" id="KW-1185">Reference proteome</keyword>
<keyword evidence="1" id="KW-0157">Chromophore</keyword>
<evidence type="ECO:0000256" key="2">
    <source>
        <dbReference type="ARBA" id="ARBA00022606"/>
    </source>
</evidence>
<keyword evidence="6" id="KW-0067">ATP-binding</keyword>
<dbReference type="Proteomes" id="UP000612055">
    <property type="component" value="Unassembled WGS sequence"/>
</dbReference>
<dbReference type="CDD" id="cd00130">
    <property type="entry name" value="PAS"/>
    <property type="match status" value="1"/>
</dbReference>
<feature type="domain" description="PAS" evidence="9">
    <location>
        <begin position="480"/>
        <end position="537"/>
    </location>
</feature>
<feature type="transmembrane region" description="Helical" evidence="8">
    <location>
        <begin position="65"/>
        <end position="88"/>
    </location>
</feature>
<dbReference type="PANTHER" id="PTHR31600:SF2">
    <property type="entry name" value="GAMETE ENRICHED GENE 10 PROTEIN-RELATED"/>
    <property type="match status" value="1"/>
</dbReference>
<dbReference type="InterPro" id="IPR035965">
    <property type="entry name" value="PAS-like_dom_sf"/>
</dbReference>
<evidence type="ECO:0000256" key="4">
    <source>
        <dbReference type="ARBA" id="ARBA00022741"/>
    </source>
</evidence>
<name>A0A835XZL1_9CHLO</name>
<dbReference type="PROSITE" id="PS50112">
    <property type="entry name" value="PAS"/>
    <property type="match status" value="2"/>
</dbReference>
<keyword evidence="2" id="KW-0716">Sensory transduction</keyword>
<keyword evidence="8" id="KW-0472">Membrane</keyword>
<feature type="region of interest" description="Disordered" evidence="7">
    <location>
        <begin position="1090"/>
        <end position="1164"/>
    </location>
</feature>
<feature type="transmembrane region" description="Helical" evidence="8">
    <location>
        <begin position="161"/>
        <end position="179"/>
    </location>
</feature>
<evidence type="ECO:0000313" key="11">
    <source>
        <dbReference type="Proteomes" id="UP000612055"/>
    </source>
</evidence>
<evidence type="ECO:0000259" key="9">
    <source>
        <dbReference type="PROSITE" id="PS50112"/>
    </source>
</evidence>
<dbReference type="InterPro" id="IPR013767">
    <property type="entry name" value="PAS_fold"/>
</dbReference>
<feature type="transmembrane region" description="Helical" evidence="8">
    <location>
        <begin position="1344"/>
        <end position="1364"/>
    </location>
</feature>
<sequence length="2035" mass="221453">MRKQEQSKWLRHAATALHIVFDIVFVMCYVSFFDYFTFAASCNFGAKVKNHAYFTDVMCLEMPHLVHVLVALAMAVLFLVVTALMVIASCDLNPVSKGYLASPAAYARLKILFAKGGFIVCANCLNGSAKLQTLGMAAAVMLVVWWNFARMPFYRKAVNSVWTGLWLGVLYPVILQLLAVWGKQSETMTLEAREERTNWVLYGIFPIVVGGTIITAAYNWWAMRPAKRFLNLTPGVKLSSIYKFDSVDTVEKLSRVMRVFDIEGAVEPDAASHGEIIIKAGLQAFPGKPHLMILYANFILEVKKDGPASRTQLQLASKASPNMVERYQIFCTQEASKRLKDSQEGGMDLQAYIEFKRNFRAVLRVHKEVLLMQAELWSLCMRTHLKVAAIDKAMEALESAASRANQVYKRVLERYPNNGKLLRCYGKFLEGVRHDPAAASKAYTEANRQGGANALLSLDLSGVQGPGKPDMLTSMSMEDDAVIVIDAEGTIMMVSQAVSKVFGYAKGELEGLNVSMLMPQPFSQRHPSYLQRYVAGGEPHILDTIREVVALHKDRFVFPMALCVTKLSGMGSDSVFLGVCRPMPPSNINLRAWIAPNGVFLCADQQFASAVGATEGELVGRTLQAMVTDPEAAEALLEACREATAGDLAAGVQAELSFQHRYLDPVPVHITVNLAGTDAQRLLVLNFTRADGQDNSMLVCDTHMRIKFASADMALMLGYPMRKLATMRLDQLLPPPYDALHAKWVKDPPAVVQPFGCRAGVVVNMLTESGGQMPVKIRVKTLETTDQTRGAVTLYIVQATKVPVEELLDARRLQAIVDFSGRVLALSDPSSLSFDFPAHKVLGRNVADFVDVFGAWVDSGNEMQMLLLALLYKEQEMPGMSWRMRVVEPQNEGEEKLPIVTGAQSLAGMKGRVSRSACVQVEMEEENGGGGAEDASDDGGTKIRITLWRRDLMSGVVEMDEDLVIRKASYLTGLITGVPSSYMHKKPLHRFLDIPMDASWDTLISASGPKKKSALKAAPLRPTISPVLMYIGPHPDSGTMRLKMQGVHVPVPGGRNKVIATFHPDTSYTGAHVDLMKVLKLDNLAASTHGGNQSVANGAGRHGATSGDGPGQSGSRDGDHDDDGKEGDDADAASAVGSEKERPTSRGLEGGPPTSLHRTTTNKSDFIEQWVRTLSKKATSELTPAEGDAPGGALGEGGATAAGEGGNAAGPKHAALLLAPIPEEGDEGKASAAGHSNVGALNRAFSNVSGLPEKRDVGTPESMASHVKPLGDNGPPDEAMGDHASESGESSADGSQAASAFSATTDQSDANEVVIDARRGRLLKALHKTVLGVSITTPLERLRVHSFACVAIMLIVHVVSYIIVTNLTKAEHTNVYLVHRQAMAMDRSQLILVRAMLGTFCERDNVTAKVSACANPLSFVLGKLETNIKLMEEYHQAVYLGLSTSTTVRPEAEVYNIYTKPELDYHIYMDTHPPKVLEARAGAWQLGNRYIAAAREAGHLIPTLKDMYRLHRSFSFLLANGLGPLFDGYSKALDNLVSAAWASILDLRTQLLILMIIEALVVQLVCTGYLLFLVHRLESARILGFLAMLGLPGPILRQLSSVDTKIIDDSEDEEDDASNAGDEPDTGRALSTTQPPRLTAVGEGGGDKAPGAAPLALTDAPPKRVATVEGVPTGAEAEAEEGAAEKLKAQHMGTGDSHSLKEEESGDEMAQGERPLRMQGSKKARGAVAHGSERWCINGKTLTPSHAAVTKFMIPFFVWNATVIVVYAISLVKLNGMQAPLASLNMASHVTYRYTRVRAIGAAFVTQDDMESREVWRPLLARELDIFESEYNALMYGGLPTSMADSTFQREVPAGTFASATFARSFFKLKECMRYDTSTCLQPGHVFYEATHNGLDAMVRRMISEMRLLSLDADQDVAYNGTRYTFMATVGGNDLYEGLQQASQLFVDYSIARYDQVTQLHTILLIIACGMAALYFLLLLLPHLRKTQRDAHWQGSLLSLTPPEMDVRAHVRSVYRRAAQRGTGLLQRAKGGKLA</sequence>
<evidence type="ECO:0000256" key="8">
    <source>
        <dbReference type="SAM" id="Phobius"/>
    </source>
</evidence>
<dbReference type="SMART" id="SM00091">
    <property type="entry name" value="PAS"/>
    <property type="match status" value="2"/>
</dbReference>
<dbReference type="PANTHER" id="PTHR31600">
    <property type="entry name" value="TINY MACROCYSTS PROTEIN B-RELATED"/>
    <property type="match status" value="1"/>
</dbReference>
<protein>
    <recommendedName>
        <fullName evidence="9">PAS domain-containing protein</fullName>
    </recommendedName>
</protein>
<feature type="compositionally biased region" description="Gly residues" evidence="7">
    <location>
        <begin position="1189"/>
        <end position="1208"/>
    </location>
</feature>
<evidence type="ECO:0000256" key="1">
    <source>
        <dbReference type="ARBA" id="ARBA00022543"/>
    </source>
</evidence>
<feature type="transmembrane region" description="Helical" evidence="8">
    <location>
        <begin position="131"/>
        <end position="149"/>
    </location>
</feature>
<evidence type="ECO:0000256" key="7">
    <source>
        <dbReference type="SAM" id="MobiDB-lite"/>
    </source>
</evidence>
<feature type="transmembrane region" description="Helical" evidence="8">
    <location>
        <begin position="1960"/>
        <end position="1981"/>
    </location>
</feature>
<dbReference type="OrthoDB" id="542352at2759"/>
<keyword evidence="5" id="KW-0418">Kinase</keyword>
<evidence type="ECO:0000256" key="6">
    <source>
        <dbReference type="ARBA" id="ARBA00022840"/>
    </source>
</evidence>
<feature type="region of interest" description="Disordered" evidence="7">
    <location>
        <begin position="1250"/>
        <end position="1304"/>
    </location>
</feature>
<comment type="caution">
    <text evidence="10">The sequence shown here is derived from an EMBL/GenBank/DDBJ whole genome shotgun (WGS) entry which is preliminary data.</text>
</comment>
<dbReference type="InterPro" id="IPR052994">
    <property type="entry name" value="Tiny_macrocysts_regulators"/>
</dbReference>
<accession>A0A835XZL1</accession>
<dbReference type="InterPro" id="IPR000014">
    <property type="entry name" value="PAS"/>
</dbReference>
<keyword evidence="8" id="KW-0812">Transmembrane</keyword>
<feature type="domain" description="PAS" evidence="9">
    <location>
        <begin position="597"/>
        <end position="647"/>
    </location>
</feature>
<feature type="region of interest" description="Disordered" evidence="7">
    <location>
        <begin position="1610"/>
        <end position="1722"/>
    </location>
</feature>
<evidence type="ECO:0000313" key="10">
    <source>
        <dbReference type="EMBL" id="KAG2493141.1"/>
    </source>
</evidence>
<dbReference type="InterPro" id="IPR057352">
    <property type="entry name" value="TPR_TmcB/C"/>
</dbReference>
<dbReference type="Pfam" id="PF00989">
    <property type="entry name" value="PAS"/>
    <property type="match status" value="1"/>
</dbReference>
<reference evidence="10" key="1">
    <citation type="journal article" date="2020" name="bioRxiv">
        <title>Comparative genomics of Chlamydomonas.</title>
        <authorList>
            <person name="Craig R.J."/>
            <person name="Hasan A.R."/>
            <person name="Ness R.W."/>
            <person name="Keightley P.D."/>
        </authorList>
    </citation>
    <scope>NUCLEOTIDE SEQUENCE</scope>
    <source>
        <strain evidence="10">CCAP 11/70</strain>
    </source>
</reference>
<feature type="transmembrane region" description="Helical" evidence="8">
    <location>
        <begin position="1551"/>
        <end position="1573"/>
    </location>
</feature>
<evidence type="ECO:0000256" key="5">
    <source>
        <dbReference type="ARBA" id="ARBA00022777"/>
    </source>
</evidence>
<dbReference type="GO" id="GO:0006355">
    <property type="term" value="P:regulation of DNA-templated transcription"/>
    <property type="evidence" value="ECO:0007669"/>
    <property type="project" value="InterPro"/>
</dbReference>
<dbReference type="GO" id="GO:0009881">
    <property type="term" value="F:photoreceptor activity"/>
    <property type="evidence" value="ECO:0007669"/>
    <property type="project" value="UniProtKB-KW"/>
</dbReference>
<feature type="region of interest" description="Disordered" evidence="7">
    <location>
        <begin position="1177"/>
        <end position="1210"/>
    </location>
</feature>
<dbReference type="Pfam" id="PF25474">
    <property type="entry name" value="TPR_TmcB"/>
    <property type="match status" value="1"/>
</dbReference>
<feature type="compositionally biased region" description="Low complexity" evidence="7">
    <location>
        <begin position="1287"/>
        <end position="1303"/>
    </location>
</feature>
<organism evidence="10 11">
    <name type="scientific">Edaphochlamys debaryana</name>
    <dbReference type="NCBI Taxonomy" id="47281"/>
    <lineage>
        <taxon>Eukaryota</taxon>
        <taxon>Viridiplantae</taxon>
        <taxon>Chlorophyta</taxon>
        <taxon>core chlorophytes</taxon>
        <taxon>Chlorophyceae</taxon>
        <taxon>CS clade</taxon>
        <taxon>Chlamydomonadales</taxon>
        <taxon>Chlamydomonadales incertae sedis</taxon>
        <taxon>Edaphochlamys</taxon>
    </lineage>
</organism>
<dbReference type="NCBIfam" id="TIGR00229">
    <property type="entry name" value="sensory_box"/>
    <property type="match status" value="1"/>
</dbReference>
<keyword evidence="1" id="KW-0675">Receptor</keyword>
<dbReference type="FunFam" id="3.30.450.20:FF:000060">
    <property type="entry name" value="Sensor protein FixL"/>
    <property type="match status" value="1"/>
</dbReference>
<feature type="transmembrane region" description="Helical" evidence="8">
    <location>
        <begin position="199"/>
        <end position="221"/>
    </location>
</feature>
<keyword evidence="4" id="KW-0547">Nucleotide-binding</keyword>
<dbReference type="SUPFAM" id="SSF55785">
    <property type="entry name" value="PYP-like sensor domain (PAS domain)"/>
    <property type="match status" value="1"/>
</dbReference>
<feature type="transmembrane region" description="Helical" evidence="8">
    <location>
        <begin position="12"/>
        <end position="32"/>
    </location>
</feature>
<keyword evidence="3" id="KW-0808">Transferase</keyword>
<dbReference type="Gene3D" id="3.30.450.20">
    <property type="entry name" value="PAS domain"/>
    <property type="match status" value="1"/>
</dbReference>
<dbReference type="GO" id="GO:0016301">
    <property type="term" value="F:kinase activity"/>
    <property type="evidence" value="ECO:0007669"/>
    <property type="project" value="UniProtKB-KW"/>
</dbReference>
<dbReference type="GO" id="GO:0005524">
    <property type="term" value="F:ATP binding"/>
    <property type="evidence" value="ECO:0007669"/>
    <property type="project" value="UniProtKB-KW"/>
</dbReference>
<proteinExistence type="predicted"/>
<keyword evidence="1" id="KW-0600">Photoreceptor protein</keyword>
<dbReference type="EMBL" id="JAEHOE010000039">
    <property type="protein sequence ID" value="KAG2493141.1"/>
    <property type="molecule type" value="Genomic_DNA"/>
</dbReference>